<dbReference type="Proteomes" id="UP000239710">
    <property type="component" value="Unassembled WGS sequence"/>
</dbReference>
<name>A0A1C3NKR4_9XANT</name>
<reference evidence="2 5" key="2">
    <citation type="submission" date="2016-08" db="EMBL/GenBank/DDBJ databases">
        <title>Evolution of the type three secretion system and type three effector repertoires in Xanthomonas.</title>
        <authorList>
            <person name="Merda D."/>
            <person name="Briand M."/>
            <person name="Bosis E."/>
            <person name="Rousseau C."/>
            <person name="Portier P."/>
            <person name="Jacques M.-A."/>
            <person name="Fischer-Le Saux M."/>
        </authorList>
    </citation>
    <scope>NUCLEOTIDE SEQUENCE [LARGE SCALE GENOMIC DNA]</scope>
    <source>
        <strain evidence="2 5">CFBP1976</strain>
    </source>
</reference>
<feature type="compositionally biased region" description="Low complexity" evidence="1">
    <location>
        <begin position="1"/>
        <end position="13"/>
    </location>
</feature>
<reference evidence="3 4" key="1">
    <citation type="submission" date="2016-06" db="EMBL/GenBank/DDBJ databases">
        <authorList>
            <person name="Kjaerup R.B."/>
            <person name="Dalgaard T.S."/>
            <person name="Juul-Madsen H.R."/>
        </authorList>
    </citation>
    <scope>NUCLEOTIDE SEQUENCE [LARGE SCALE GENOMIC DNA]</scope>
    <source>
        <strain evidence="3">LMG947</strain>
    </source>
</reference>
<feature type="region of interest" description="Disordered" evidence="1">
    <location>
        <begin position="661"/>
        <end position="708"/>
    </location>
</feature>
<dbReference type="EMBL" id="FLTX01000025">
    <property type="protein sequence ID" value="SBV51003.1"/>
    <property type="molecule type" value="Genomic_DNA"/>
</dbReference>
<evidence type="ECO:0000256" key="1">
    <source>
        <dbReference type="SAM" id="MobiDB-lite"/>
    </source>
</evidence>
<accession>A0A1C3NKR4</accession>
<dbReference type="EMBL" id="MDCE01000008">
    <property type="protein sequence ID" value="PPV07525.1"/>
    <property type="molecule type" value="Genomic_DNA"/>
</dbReference>
<proteinExistence type="predicted"/>
<protein>
    <submittedName>
        <fullName evidence="3">Putative type III effector protein XopN class</fullName>
    </submittedName>
    <submittedName>
        <fullName evidence="2">Type III secretion system effector protein</fullName>
    </submittedName>
</protein>
<feature type="compositionally biased region" description="Low complexity" evidence="1">
    <location>
        <begin position="661"/>
        <end position="677"/>
    </location>
</feature>
<dbReference type="AlphaFoldDB" id="A0A1C3NKR4"/>
<sequence length="708" mass="75508">MKTSVSVDSSSRSAMPAAPEIRDVASSSAGTCLDVRTDVAHDPALSPLRSPPARRSSETTLATLPAITDPESRALAPQPVVSADTATTTLARLHRQLIQDDARPIAADLAADLISRLRPMKAPAADGAQRAATYADLVSRISEKDVMDWYKAQGLSESDVFALRRATLLSGLPNPSGSFLTNSLQYIVAPWVNYQTGKPWFGAGIGIGTAFAAAPVAAVHHPTVVTLCESIREHGGHTIVPDKKEFNDKHWLPDLAQALEKKIATFAKACDAFREIQNAPDASTEEYVDSARTLLAAEKELHLAQHDFVMTQGAHDRQWKGNRWQAIPRILRSPVASALGLLTKTNAMRALSPTAQTVGAILMTAAQHVAAGFDEQAKQESNNVLNLLYANVFTASGKEKIARGAPLMAADIDTGKLRKLIESPLQNLVKRVAKGLALVEKELAEEVKKMERPQGAPDADDLDLEAGHGSGPARKLSLLRNDLQALRERRLDELDPNGLASKLLIGAEKSVLSAQLFNDIIDKYSSRELSAQTCQRIGQTFQLVVFGSAASSVIGKVASAAQGGARNVPVAESLAITALSGGMAAVGALNQHVATSLKCHRRDTDVDIGWKAQTLRGIMGTKHEALAQRRGTKASKAINALLEDNDVEALLVSARELVAQAPSTSASSHNPSSSTSAREQLRPVQQPAAQISEIVPESEAESATFRPA</sequence>
<evidence type="ECO:0000313" key="5">
    <source>
        <dbReference type="Proteomes" id="UP000239710"/>
    </source>
</evidence>
<feature type="region of interest" description="Disordered" evidence="1">
    <location>
        <begin position="448"/>
        <end position="470"/>
    </location>
</feature>
<dbReference type="NCBIfam" id="NF041352">
    <property type="entry name" value="XopN"/>
    <property type="match status" value="1"/>
</dbReference>
<dbReference type="Proteomes" id="UP000092503">
    <property type="component" value="Unassembled WGS sequence"/>
</dbReference>
<dbReference type="OrthoDB" id="6005188at2"/>
<organism evidence="3 4">
    <name type="scientific">Xanthomonas bromi</name>
    <dbReference type="NCBI Taxonomy" id="56449"/>
    <lineage>
        <taxon>Bacteria</taxon>
        <taxon>Pseudomonadati</taxon>
        <taxon>Pseudomonadota</taxon>
        <taxon>Gammaproteobacteria</taxon>
        <taxon>Lysobacterales</taxon>
        <taxon>Lysobacteraceae</taxon>
        <taxon>Xanthomonas</taxon>
    </lineage>
</organism>
<evidence type="ECO:0000313" key="4">
    <source>
        <dbReference type="Proteomes" id="UP000092503"/>
    </source>
</evidence>
<evidence type="ECO:0000313" key="2">
    <source>
        <dbReference type="EMBL" id="PPV07525.1"/>
    </source>
</evidence>
<gene>
    <name evidence="3" type="ORF">XBLMG947_1786</name>
    <name evidence="2" type="ORF">XbrCFBP1976_07115</name>
</gene>
<dbReference type="RefSeq" id="WP_065467920.1">
    <property type="nucleotide sequence ID" value="NZ_FLTX01000025.1"/>
</dbReference>
<evidence type="ECO:0000313" key="3">
    <source>
        <dbReference type="EMBL" id="SBV51003.1"/>
    </source>
</evidence>
<keyword evidence="5" id="KW-1185">Reference proteome</keyword>
<feature type="region of interest" description="Disordered" evidence="1">
    <location>
        <begin position="1"/>
        <end position="29"/>
    </location>
</feature>